<proteinExistence type="predicted"/>
<organism evidence="2">
    <name type="scientific">Dulem virus 32</name>
    <dbReference type="NCBI Taxonomy" id="3145750"/>
    <lineage>
        <taxon>Viruses</taxon>
        <taxon>Duplodnaviria</taxon>
        <taxon>Heunggongvirae</taxon>
        <taxon>Uroviricota</taxon>
        <taxon>Caudoviricetes</taxon>
    </lineage>
</organism>
<feature type="compositionally biased region" description="Basic and acidic residues" evidence="1">
    <location>
        <begin position="52"/>
        <end position="67"/>
    </location>
</feature>
<dbReference type="EMBL" id="PP511597">
    <property type="protein sequence ID" value="XCD05812.1"/>
    <property type="molecule type" value="Genomic_DNA"/>
</dbReference>
<dbReference type="InterPro" id="IPR035198">
    <property type="entry name" value="SU10_MCP"/>
</dbReference>
<evidence type="ECO:0000256" key="1">
    <source>
        <dbReference type="SAM" id="MobiDB-lite"/>
    </source>
</evidence>
<accession>A0AAU8B0R2</accession>
<name>A0AAU8B0R2_9CAUD</name>
<evidence type="ECO:0000313" key="2">
    <source>
        <dbReference type="EMBL" id="XCD05812.1"/>
    </source>
</evidence>
<protein>
    <submittedName>
        <fullName evidence="2">Major capsid protein</fullName>
    </submittedName>
</protein>
<feature type="region of interest" description="Disordered" evidence="1">
    <location>
        <begin position="52"/>
        <end position="74"/>
    </location>
</feature>
<reference evidence="2" key="1">
    <citation type="submission" date="2024-03" db="EMBL/GenBank/DDBJ databases">
        <title>Diverse circular DNA viruses in blood, oral, and fecal samples of captive lemurs.</title>
        <authorList>
            <person name="Paietta E.N."/>
            <person name="Kraberger S."/>
            <person name="Lund M.C."/>
            <person name="Custer J.M."/>
            <person name="Vargas K.M."/>
            <person name="Ehmke E.E."/>
            <person name="Yoder A.D."/>
            <person name="Varsani A."/>
        </authorList>
    </citation>
    <scope>NUCLEOTIDE SEQUENCE</scope>
    <source>
        <strain evidence="2">Duke_24SF_91</strain>
    </source>
</reference>
<sequence length="318" mass="34043">MPGITGMATTYNCPNFVGELFTATPDDTPFLSAIGGLTGGTPVKSTVFTWQADDKRKGADDRQRTEGADAPEATGVARTQGHNVVEVHQEKVEVSYTKLAAIGQVSPVTATATPLGLQPVQDELAWQLQSALRSKADDVEMSFISGTYAMPTDNASPRKTRGLVEAITTNVVDASGAAITEDLVLDLMQKVWESGGIGVSETRTVIVGAAAKRALTKLFIKDKGYREAERNVGGVNLQTFETDFGRCNIMLNRYAPAKTLIVASIDECRPAFLEIPGKGHFFAEPLAKTGARDAVQLYGEIGLIYGNEKHHGKLINLA</sequence>
<dbReference type="Pfam" id="PF17236">
    <property type="entry name" value="SU10_MCP"/>
    <property type="match status" value="1"/>
</dbReference>